<keyword evidence="1" id="KW-0813">Transport</keyword>
<gene>
    <name evidence="10" type="ORF">NFI95_16615</name>
</gene>
<comment type="caution">
    <text evidence="10">The sequence shown here is derived from an EMBL/GenBank/DDBJ whole genome shotgun (WGS) entry which is preliminary data.</text>
</comment>
<protein>
    <submittedName>
        <fullName evidence="10">Sugar ABC transporter ATP-binding protein</fullName>
    </submittedName>
</protein>
<dbReference type="PANTHER" id="PTHR43790">
    <property type="entry name" value="CARBOHYDRATE TRANSPORT ATP-BINDING PROTEIN MG119-RELATED"/>
    <property type="match status" value="1"/>
</dbReference>
<name>A0ABT1WD99_9PROT</name>
<sequence length="500" mass="53562">MTPSDGQTGPVRLLLRGIRKAFGTNIVLHGIDLSIRPGEMVALLGENGAGKSTLSSIIAGLNRPDAGEMEWEGRAYAPDNPGDALENGIGLIHQEMKLLPDLSIAENVFVGRLPMRGGRVDRAWMRERAGAHLRALGLDVSPDRLVRGLSVAAQQQVEIAKALTLGARLLILDEPTAALGLAETEHLFAQVRRLKNEGVSFLYVSHRLEEIAQICDRIVVLRDGHLVATHDTAQVPVPVLLRDMVGRSIDRIFPSVQPPDTREVIHVDTLSSKSGAFRDVSFSVHAGEVFGIAGIVGAGRTELVRAIAGADPVSSGAIVLDGEALRTGQPDEAIRRGIVLVPEDRKGQGVVLDHSIADNLALGNADRIARSGWLTPDTVSRFAQELVQRLGVKGRPEQSARSLSGGNQQKVVIARWVARSPRVFILDEPTRGIDMGARAAIYDLIAGLAAQGMAVIVVSSDLEEVLGLSHRVMVLARGRQMGVLPRAEASNVRVMELATA</sequence>
<evidence type="ECO:0000256" key="1">
    <source>
        <dbReference type="ARBA" id="ARBA00022448"/>
    </source>
</evidence>
<reference evidence="10 11" key="1">
    <citation type="submission" date="2022-06" db="EMBL/GenBank/DDBJ databases">
        <title>Endosaccharibacter gen. nov., sp. nov., endophytic bacteria isolated from sugarcane.</title>
        <authorList>
            <person name="Pitiwittayakul N."/>
            <person name="Yukphan P."/>
            <person name="Charoenyingcharoen P."/>
            <person name="Tanasupawat S."/>
        </authorList>
    </citation>
    <scope>NUCLEOTIDE SEQUENCE [LARGE SCALE GENOMIC DNA]</scope>
    <source>
        <strain evidence="10 11">KSS8</strain>
    </source>
</reference>
<dbReference type="SMART" id="SM00382">
    <property type="entry name" value="AAA"/>
    <property type="match status" value="2"/>
</dbReference>
<dbReference type="RefSeq" id="WP_422865554.1">
    <property type="nucleotide sequence ID" value="NZ_JAMSKV010000021.1"/>
</dbReference>
<dbReference type="GO" id="GO:0005524">
    <property type="term" value="F:ATP binding"/>
    <property type="evidence" value="ECO:0007669"/>
    <property type="project" value="UniProtKB-KW"/>
</dbReference>
<evidence type="ECO:0000256" key="5">
    <source>
        <dbReference type="ARBA" id="ARBA00022741"/>
    </source>
</evidence>
<keyword evidence="7" id="KW-1278">Translocase</keyword>
<keyword evidence="5" id="KW-0547">Nucleotide-binding</keyword>
<evidence type="ECO:0000313" key="10">
    <source>
        <dbReference type="EMBL" id="MCQ8280066.1"/>
    </source>
</evidence>
<keyword evidence="8" id="KW-0472">Membrane</keyword>
<dbReference type="Pfam" id="PF00005">
    <property type="entry name" value="ABC_tran"/>
    <property type="match status" value="2"/>
</dbReference>
<evidence type="ECO:0000256" key="3">
    <source>
        <dbReference type="ARBA" id="ARBA00022597"/>
    </source>
</evidence>
<evidence type="ECO:0000256" key="4">
    <source>
        <dbReference type="ARBA" id="ARBA00022737"/>
    </source>
</evidence>
<dbReference type="InterPro" id="IPR027417">
    <property type="entry name" value="P-loop_NTPase"/>
</dbReference>
<dbReference type="EMBL" id="JAMSKV010000021">
    <property type="protein sequence ID" value="MCQ8280066.1"/>
    <property type="molecule type" value="Genomic_DNA"/>
</dbReference>
<dbReference type="SUPFAM" id="SSF52540">
    <property type="entry name" value="P-loop containing nucleoside triphosphate hydrolases"/>
    <property type="match status" value="2"/>
</dbReference>
<dbReference type="Gene3D" id="3.40.50.300">
    <property type="entry name" value="P-loop containing nucleotide triphosphate hydrolases"/>
    <property type="match status" value="2"/>
</dbReference>
<organism evidence="10 11">
    <name type="scientific">Endosaccharibacter trunci</name>
    <dbReference type="NCBI Taxonomy" id="2812733"/>
    <lineage>
        <taxon>Bacteria</taxon>
        <taxon>Pseudomonadati</taxon>
        <taxon>Pseudomonadota</taxon>
        <taxon>Alphaproteobacteria</taxon>
        <taxon>Acetobacterales</taxon>
        <taxon>Acetobacteraceae</taxon>
        <taxon>Endosaccharibacter</taxon>
    </lineage>
</organism>
<keyword evidence="6 10" id="KW-0067">ATP-binding</keyword>
<keyword evidence="4" id="KW-0677">Repeat</keyword>
<accession>A0ABT1WD99</accession>
<dbReference type="InterPro" id="IPR003439">
    <property type="entry name" value="ABC_transporter-like_ATP-bd"/>
</dbReference>
<keyword evidence="3" id="KW-0762">Sugar transport</keyword>
<evidence type="ECO:0000256" key="8">
    <source>
        <dbReference type="ARBA" id="ARBA00023136"/>
    </source>
</evidence>
<dbReference type="PROSITE" id="PS50893">
    <property type="entry name" value="ABC_TRANSPORTER_2"/>
    <property type="match status" value="2"/>
</dbReference>
<dbReference type="PROSITE" id="PS00211">
    <property type="entry name" value="ABC_TRANSPORTER_1"/>
    <property type="match status" value="1"/>
</dbReference>
<feature type="domain" description="ABC transporter" evidence="9">
    <location>
        <begin position="13"/>
        <end position="248"/>
    </location>
</feature>
<dbReference type="CDD" id="cd03216">
    <property type="entry name" value="ABC_Carb_Monos_I"/>
    <property type="match status" value="1"/>
</dbReference>
<evidence type="ECO:0000256" key="6">
    <source>
        <dbReference type="ARBA" id="ARBA00022840"/>
    </source>
</evidence>
<keyword evidence="2" id="KW-1003">Cell membrane</keyword>
<dbReference type="InterPro" id="IPR050107">
    <property type="entry name" value="ABC_carbohydrate_import_ATPase"/>
</dbReference>
<evidence type="ECO:0000256" key="7">
    <source>
        <dbReference type="ARBA" id="ARBA00022967"/>
    </source>
</evidence>
<dbReference type="Proteomes" id="UP001524587">
    <property type="component" value="Unassembled WGS sequence"/>
</dbReference>
<dbReference type="PANTHER" id="PTHR43790:SF3">
    <property type="entry name" value="D-ALLOSE IMPORT ATP-BINDING PROTEIN ALSA-RELATED"/>
    <property type="match status" value="1"/>
</dbReference>
<feature type="domain" description="ABC transporter" evidence="9">
    <location>
        <begin position="256"/>
        <end position="497"/>
    </location>
</feature>
<evidence type="ECO:0000313" key="11">
    <source>
        <dbReference type="Proteomes" id="UP001524587"/>
    </source>
</evidence>
<evidence type="ECO:0000256" key="2">
    <source>
        <dbReference type="ARBA" id="ARBA00022475"/>
    </source>
</evidence>
<dbReference type="CDD" id="cd03215">
    <property type="entry name" value="ABC_Carb_Monos_II"/>
    <property type="match status" value="1"/>
</dbReference>
<keyword evidence="11" id="KW-1185">Reference proteome</keyword>
<proteinExistence type="predicted"/>
<dbReference type="InterPro" id="IPR003593">
    <property type="entry name" value="AAA+_ATPase"/>
</dbReference>
<evidence type="ECO:0000259" key="9">
    <source>
        <dbReference type="PROSITE" id="PS50893"/>
    </source>
</evidence>
<dbReference type="InterPro" id="IPR017871">
    <property type="entry name" value="ABC_transporter-like_CS"/>
</dbReference>